<name>A0A368JR02_9BACT</name>
<gene>
    <name evidence="2" type="ORF">DUE52_14095</name>
</gene>
<reference evidence="2 3" key="1">
    <citation type="submission" date="2018-07" db="EMBL/GenBank/DDBJ databases">
        <title>Genome analysis of Larkinella rosea.</title>
        <authorList>
            <person name="Zhou Z."/>
            <person name="Wang G."/>
        </authorList>
    </citation>
    <scope>NUCLEOTIDE SEQUENCE [LARGE SCALE GENOMIC DNA]</scope>
    <source>
        <strain evidence="3">zzj9</strain>
    </source>
</reference>
<keyword evidence="3" id="KW-1185">Reference proteome</keyword>
<proteinExistence type="predicted"/>
<accession>A0A368JR02</accession>
<dbReference type="OrthoDB" id="27473at2"/>
<dbReference type="RefSeq" id="WP_114406650.1">
    <property type="nucleotide sequence ID" value="NZ_QOWE01000010.1"/>
</dbReference>
<evidence type="ECO:0000313" key="3">
    <source>
        <dbReference type="Proteomes" id="UP000253383"/>
    </source>
</evidence>
<evidence type="ECO:0000259" key="1">
    <source>
        <dbReference type="Pfam" id="PF18480"/>
    </source>
</evidence>
<dbReference type="InterPro" id="IPR041049">
    <property type="entry name" value="DUF5615"/>
</dbReference>
<evidence type="ECO:0000313" key="2">
    <source>
        <dbReference type="EMBL" id="RCR69013.1"/>
    </source>
</evidence>
<protein>
    <recommendedName>
        <fullName evidence="1">DUF5615 domain-containing protein</fullName>
    </recommendedName>
</protein>
<sequence>MPTYLLDVNHPYYFSLWRNELYTHQRDIDDEMSDTEIWEYAKTNSLTIITKDTDFFNRILFKEPPPRIIWIGFGNLKMRHFHERIMACWPAVCELSKQNKLVKVYLDRLEAIQ</sequence>
<feature type="domain" description="DUF5615" evidence="1">
    <location>
        <begin position="4"/>
        <end position="104"/>
    </location>
</feature>
<dbReference type="AlphaFoldDB" id="A0A368JR02"/>
<dbReference type="Proteomes" id="UP000253383">
    <property type="component" value="Unassembled WGS sequence"/>
</dbReference>
<dbReference type="EMBL" id="QOWE01000010">
    <property type="protein sequence ID" value="RCR69013.1"/>
    <property type="molecule type" value="Genomic_DNA"/>
</dbReference>
<comment type="caution">
    <text evidence="2">The sequence shown here is derived from an EMBL/GenBank/DDBJ whole genome shotgun (WGS) entry which is preliminary data.</text>
</comment>
<organism evidence="2 3">
    <name type="scientific">Larkinella punicea</name>
    <dbReference type="NCBI Taxonomy" id="2315727"/>
    <lineage>
        <taxon>Bacteria</taxon>
        <taxon>Pseudomonadati</taxon>
        <taxon>Bacteroidota</taxon>
        <taxon>Cytophagia</taxon>
        <taxon>Cytophagales</taxon>
        <taxon>Spirosomataceae</taxon>
        <taxon>Larkinella</taxon>
    </lineage>
</organism>
<dbReference type="Pfam" id="PF18480">
    <property type="entry name" value="DUF5615"/>
    <property type="match status" value="1"/>
</dbReference>